<protein>
    <submittedName>
        <fullName evidence="3">DUF4212 domain-containing protein</fullName>
    </submittedName>
</protein>
<name>A0ABS6N286_9RHOB</name>
<feature type="domain" description="Sodium symporter small subunit" evidence="2">
    <location>
        <begin position="15"/>
        <end position="91"/>
    </location>
</feature>
<keyword evidence="1" id="KW-1133">Transmembrane helix</keyword>
<reference evidence="3" key="1">
    <citation type="submission" date="2021-06" db="EMBL/GenBank/DDBJ databases">
        <title>Thalassococcus sp. CAU 1522 isolated from sea sand, Republic of Korea.</title>
        <authorList>
            <person name="Kim W."/>
        </authorList>
    </citation>
    <scope>NUCLEOTIDE SEQUENCE</scope>
    <source>
        <strain evidence="3">CAU 1522</strain>
    </source>
</reference>
<dbReference type="EMBL" id="JAHRWL010000001">
    <property type="protein sequence ID" value="MBV2358144.1"/>
    <property type="molecule type" value="Genomic_DNA"/>
</dbReference>
<evidence type="ECO:0000313" key="4">
    <source>
        <dbReference type="Proteomes" id="UP001166293"/>
    </source>
</evidence>
<comment type="caution">
    <text evidence="3">The sequence shown here is derived from an EMBL/GenBank/DDBJ whole genome shotgun (WGS) entry which is preliminary data.</text>
</comment>
<proteinExistence type="predicted"/>
<feature type="transmembrane region" description="Helical" evidence="1">
    <location>
        <begin position="24"/>
        <end position="47"/>
    </location>
</feature>
<sequence length="92" mass="10196">MADQTSQSASAESDKGYWAANVRIIVISLIIWALVSFGFGILLRPVLSGISVGGTDLGFWFAQQGSIIVFLALIFFYAWRMNKLDKEYGVEE</sequence>
<evidence type="ECO:0000259" key="2">
    <source>
        <dbReference type="Pfam" id="PF13937"/>
    </source>
</evidence>
<feature type="transmembrane region" description="Helical" evidence="1">
    <location>
        <begin position="59"/>
        <end position="79"/>
    </location>
</feature>
<dbReference type="RefSeq" id="WP_217776030.1">
    <property type="nucleotide sequence ID" value="NZ_JAHRWL010000001.1"/>
</dbReference>
<keyword evidence="4" id="KW-1185">Reference proteome</keyword>
<gene>
    <name evidence="3" type="ORF">KUH32_00010</name>
</gene>
<dbReference type="Proteomes" id="UP001166293">
    <property type="component" value="Unassembled WGS sequence"/>
</dbReference>
<evidence type="ECO:0000256" key="1">
    <source>
        <dbReference type="SAM" id="Phobius"/>
    </source>
</evidence>
<keyword evidence="1" id="KW-0472">Membrane</keyword>
<organism evidence="3 4">
    <name type="scientific">Thalassococcus arenae</name>
    <dbReference type="NCBI Taxonomy" id="2851652"/>
    <lineage>
        <taxon>Bacteria</taxon>
        <taxon>Pseudomonadati</taxon>
        <taxon>Pseudomonadota</taxon>
        <taxon>Alphaproteobacteria</taxon>
        <taxon>Rhodobacterales</taxon>
        <taxon>Roseobacteraceae</taxon>
        <taxon>Thalassococcus</taxon>
    </lineage>
</organism>
<keyword evidence="1" id="KW-0812">Transmembrane</keyword>
<dbReference type="InterPro" id="IPR019886">
    <property type="entry name" value="Na_symporter_ssu"/>
</dbReference>
<accession>A0ABS6N286</accession>
<evidence type="ECO:0000313" key="3">
    <source>
        <dbReference type="EMBL" id="MBV2358144.1"/>
    </source>
</evidence>
<dbReference type="NCBIfam" id="TIGR03647">
    <property type="entry name" value="Na_symport_sm"/>
    <property type="match status" value="1"/>
</dbReference>
<dbReference type="Pfam" id="PF13937">
    <property type="entry name" value="DUF4212"/>
    <property type="match status" value="1"/>
</dbReference>